<sequence>MSNKIDLHLPKTSVSSSAYSVSMGASGITLTVGGTGINLSKQITADCNIKRDA</sequence>
<name>A0A6N1NTJ4_9VIRU</name>
<reference evidence="1" key="1">
    <citation type="submission" date="2017-01" db="EMBL/GenBank/DDBJ databases">
        <authorList>
            <person name="Assis F.L."/>
            <person name="Abrahao J.S."/>
            <person name="Silva L."/>
            <person name="Khalil J.B."/>
            <person name="Rodrigues R."/>
            <person name="Silva L.S."/>
            <person name="Arantes T."/>
            <person name="Boratto P."/>
            <person name="Andrade M."/>
            <person name="Kroon E.G."/>
            <person name="Ribeiro B."/>
            <person name="Bergier I."/>
            <person name="Seligmann H."/>
            <person name="Ghigo E."/>
            <person name="Colson P."/>
            <person name="Levasseur A."/>
            <person name="Raoult D."/>
            <person name="Scola B.L."/>
        </authorList>
    </citation>
    <scope>NUCLEOTIDE SEQUENCE</scope>
    <source>
        <strain evidence="1">Soda lake</strain>
    </source>
</reference>
<organism evidence="1">
    <name type="scientific">Tupanvirus soda lake</name>
    <dbReference type="NCBI Taxonomy" id="2126985"/>
    <lineage>
        <taxon>Viruses</taxon>
        <taxon>Varidnaviria</taxon>
        <taxon>Bamfordvirae</taxon>
        <taxon>Nucleocytoviricota</taxon>
        <taxon>Megaviricetes</taxon>
        <taxon>Imitervirales</taxon>
        <taxon>Mimiviridae</taxon>
        <taxon>Megamimivirinae</taxon>
        <taxon>Tupanvirus</taxon>
        <taxon>Tupanvirus salinum</taxon>
    </lineage>
</organism>
<dbReference type="RefSeq" id="YP_010782396.1">
    <property type="nucleotide sequence ID" value="NC_075039.1"/>
</dbReference>
<dbReference type="GeneID" id="80519160"/>
<dbReference type="KEGG" id="vg:80519160"/>
<proteinExistence type="predicted"/>
<dbReference type="EMBL" id="KY523104">
    <property type="protein sequence ID" value="QKU35717.1"/>
    <property type="molecule type" value="Genomic_DNA"/>
</dbReference>
<protein>
    <submittedName>
        <fullName evidence="1">Putative orfan</fullName>
    </submittedName>
</protein>
<accession>A0A6N1NTJ4</accession>
<evidence type="ECO:0000313" key="1">
    <source>
        <dbReference type="EMBL" id="QKU35717.1"/>
    </source>
</evidence>
<reference evidence="1" key="2">
    <citation type="journal article" date="2018" name="Nat. Commun.">
        <title>Tailed giant Tupanvirus possesses the most complete translational apparatus of the known virosphere.</title>
        <authorList>
            <person name="Abrahao J."/>
            <person name="Silva L."/>
            <person name="Silva L.S."/>
            <person name="Khalil J.Y.B."/>
            <person name="Rodrigues R."/>
            <person name="Arantes T."/>
            <person name="Assis F."/>
            <person name="Boratto P."/>
            <person name="Andrade M."/>
            <person name="Kroon E.G."/>
            <person name="Ribeiro B."/>
            <person name="Bergier I."/>
            <person name="Seligmann H."/>
            <person name="Ghigo E."/>
            <person name="Colson P."/>
            <person name="Levasseur A."/>
            <person name="Kroemer G."/>
            <person name="Raoult D."/>
            <person name="La Scola B."/>
        </authorList>
    </citation>
    <scope>NUCLEOTIDE SEQUENCE [LARGE SCALE GENOMIC DNA]</scope>
    <source>
        <strain evidence="1">Soda lake</strain>
    </source>
</reference>